<sequence>KDTTQFFMGNYYYTNHRITDFMYQTYCNPAPLNSLVPKLVIVDKGNYGREYYKWMFNNKIYQLQSPESKLR</sequence>
<dbReference type="Proteomes" id="UP000308652">
    <property type="component" value="Unassembled WGS sequence"/>
</dbReference>
<protein>
    <submittedName>
        <fullName evidence="1">Uncharacterized protein</fullName>
    </submittedName>
</protein>
<evidence type="ECO:0000313" key="2">
    <source>
        <dbReference type="Proteomes" id="UP000308652"/>
    </source>
</evidence>
<reference evidence="1 2" key="1">
    <citation type="journal article" date="2019" name="Nat. Ecol. Evol.">
        <title>Megaphylogeny resolves global patterns of mushroom evolution.</title>
        <authorList>
            <person name="Varga T."/>
            <person name="Krizsan K."/>
            <person name="Foldi C."/>
            <person name="Dima B."/>
            <person name="Sanchez-Garcia M."/>
            <person name="Sanchez-Ramirez S."/>
            <person name="Szollosi G.J."/>
            <person name="Szarkandi J.G."/>
            <person name="Papp V."/>
            <person name="Albert L."/>
            <person name="Andreopoulos W."/>
            <person name="Angelini C."/>
            <person name="Antonin V."/>
            <person name="Barry K.W."/>
            <person name="Bougher N.L."/>
            <person name="Buchanan P."/>
            <person name="Buyck B."/>
            <person name="Bense V."/>
            <person name="Catcheside P."/>
            <person name="Chovatia M."/>
            <person name="Cooper J."/>
            <person name="Damon W."/>
            <person name="Desjardin D."/>
            <person name="Finy P."/>
            <person name="Geml J."/>
            <person name="Haridas S."/>
            <person name="Hughes K."/>
            <person name="Justo A."/>
            <person name="Karasinski D."/>
            <person name="Kautmanova I."/>
            <person name="Kiss B."/>
            <person name="Kocsube S."/>
            <person name="Kotiranta H."/>
            <person name="LaButti K.M."/>
            <person name="Lechner B.E."/>
            <person name="Liimatainen K."/>
            <person name="Lipzen A."/>
            <person name="Lukacs Z."/>
            <person name="Mihaltcheva S."/>
            <person name="Morgado L.N."/>
            <person name="Niskanen T."/>
            <person name="Noordeloos M.E."/>
            <person name="Ohm R.A."/>
            <person name="Ortiz-Santana B."/>
            <person name="Ovrebo C."/>
            <person name="Racz N."/>
            <person name="Riley R."/>
            <person name="Savchenko A."/>
            <person name="Shiryaev A."/>
            <person name="Soop K."/>
            <person name="Spirin V."/>
            <person name="Szebenyi C."/>
            <person name="Tomsovsky M."/>
            <person name="Tulloss R.E."/>
            <person name="Uehling J."/>
            <person name="Grigoriev I.V."/>
            <person name="Vagvolgyi C."/>
            <person name="Papp T."/>
            <person name="Martin F.M."/>
            <person name="Miettinen O."/>
            <person name="Hibbett D.S."/>
            <person name="Nagy L.G."/>
        </authorList>
    </citation>
    <scope>NUCLEOTIDE SEQUENCE [LARGE SCALE GENOMIC DNA]</scope>
    <source>
        <strain evidence="1 2">CBS 166.37</strain>
    </source>
</reference>
<accession>A0A5C3MC96</accession>
<keyword evidence="2" id="KW-1185">Reference proteome</keyword>
<name>A0A5C3MC96_9AGAR</name>
<organism evidence="1 2">
    <name type="scientific">Crucibulum laeve</name>
    <dbReference type="NCBI Taxonomy" id="68775"/>
    <lineage>
        <taxon>Eukaryota</taxon>
        <taxon>Fungi</taxon>
        <taxon>Dikarya</taxon>
        <taxon>Basidiomycota</taxon>
        <taxon>Agaricomycotina</taxon>
        <taxon>Agaricomycetes</taxon>
        <taxon>Agaricomycetidae</taxon>
        <taxon>Agaricales</taxon>
        <taxon>Agaricineae</taxon>
        <taxon>Nidulariaceae</taxon>
        <taxon>Crucibulum</taxon>
    </lineage>
</organism>
<dbReference type="STRING" id="68775.A0A5C3MC96"/>
<gene>
    <name evidence="1" type="ORF">BDQ12DRAFT_599541</name>
</gene>
<dbReference type="EMBL" id="ML213594">
    <property type="protein sequence ID" value="TFK41468.1"/>
    <property type="molecule type" value="Genomic_DNA"/>
</dbReference>
<dbReference type="OrthoDB" id="2639189at2759"/>
<dbReference type="AlphaFoldDB" id="A0A5C3MC96"/>
<proteinExistence type="predicted"/>
<feature type="non-terminal residue" evidence="1">
    <location>
        <position position="1"/>
    </location>
</feature>
<evidence type="ECO:0000313" key="1">
    <source>
        <dbReference type="EMBL" id="TFK41468.1"/>
    </source>
</evidence>